<accession>A0A179FQ56</accession>
<dbReference type="Gene3D" id="3.50.50.60">
    <property type="entry name" value="FAD/NAD(P)-binding domain"/>
    <property type="match status" value="1"/>
</dbReference>
<keyword evidence="2" id="KW-0285">Flavoprotein</keyword>
<dbReference type="GeneID" id="28857473"/>
<dbReference type="InterPro" id="IPR002938">
    <property type="entry name" value="FAD-bd"/>
</dbReference>
<dbReference type="PANTHER" id="PTHR47178">
    <property type="entry name" value="MONOOXYGENASE, FAD-BINDING"/>
    <property type="match status" value="1"/>
</dbReference>
<dbReference type="GO" id="GO:0004497">
    <property type="term" value="F:monooxygenase activity"/>
    <property type="evidence" value="ECO:0007669"/>
    <property type="project" value="UniProtKB-KW"/>
</dbReference>
<dbReference type="Proteomes" id="UP000078397">
    <property type="component" value="Unassembled WGS sequence"/>
</dbReference>
<evidence type="ECO:0000259" key="7">
    <source>
        <dbReference type="Pfam" id="PF01494"/>
    </source>
</evidence>
<keyword evidence="3" id="KW-0274">FAD</keyword>
<evidence type="ECO:0000256" key="5">
    <source>
        <dbReference type="ARBA" id="ARBA00023033"/>
    </source>
</evidence>
<dbReference type="InterPro" id="IPR036188">
    <property type="entry name" value="FAD/NAD-bd_sf"/>
</dbReference>
<keyword evidence="4" id="KW-0560">Oxidoreductase</keyword>
<name>A0A179FQ56_METCM</name>
<dbReference type="RefSeq" id="XP_018144605.1">
    <property type="nucleotide sequence ID" value="XM_018293479.1"/>
</dbReference>
<dbReference type="PANTHER" id="PTHR47178:SF1">
    <property type="entry name" value="FAD-BINDING DOMAIN-CONTAINING PROTEIN-RELATED"/>
    <property type="match status" value="1"/>
</dbReference>
<dbReference type="GO" id="GO:0071949">
    <property type="term" value="F:FAD binding"/>
    <property type="evidence" value="ECO:0007669"/>
    <property type="project" value="InterPro"/>
</dbReference>
<dbReference type="OrthoDB" id="47494at2759"/>
<feature type="domain" description="FAD-binding" evidence="7">
    <location>
        <begin position="7"/>
        <end position="189"/>
    </location>
</feature>
<comment type="caution">
    <text evidence="8">The sequence shown here is derived from an EMBL/GenBank/DDBJ whole genome shotgun (WGS) entry which is preliminary data.</text>
</comment>
<evidence type="ECO:0000256" key="4">
    <source>
        <dbReference type="ARBA" id="ARBA00023002"/>
    </source>
</evidence>
<evidence type="ECO:0000256" key="6">
    <source>
        <dbReference type="SAM" id="SignalP"/>
    </source>
</evidence>
<dbReference type="EMBL" id="LSBJ02000003">
    <property type="protein sequence ID" value="OAQ67755.1"/>
    <property type="molecule type" value="Genomic_DNA"/>
</dbReference>
<proteinExistence type="predicted"/>
<comment type="cofactor">
    <cofactor evidence="1">
        <name>FAD</name>
        <dbReference type="ChEBI" id="CHEBI:57692"/>
    </cofactor>
</comment>
<keyword evidence="5" id="KW-0503">Monooxygenase</keyword>
<dbReference type="AlphaFoldDB" id="A0A179FQ56"/>
<feature type="chain" id="PRO_5008101942" evidence="6">
    <location>
        <begin position="22"/>
        <end position="431"/>
    </location>
</feature>
<evidence type="ECO:0000313" key="9">
    <source>
        <dbReference type="Proteomes" id="UP000078397"/>
    </source>
</evidence>
<evidence type="ECO:0000256" key="1">
    <source>
        <dbReference type="ARBA" id="ARBA00001974"/>
    </source>
</evidence>
<evidence type="ECO:0000256" key="3">
    <source>
        <dbReference type="ARBA" id="ARBA00022827"/>
    </source>
</evidence>
<protein>
    <submittedName>
        <fullName evidence="8">FAD binding domain-containing protein</fullName>
    </submittedName>
</protein>
<dbReference type="KEGG" id="pchm:VFPPC_15726"/>
<evidence type="ECO:0000256" key="2">
    <source>
        <dbReference type="ARBA" id="ARBA00022630"/>
    </source>
</evidence>
<reference evidence="8 9" key="1">
    <citation type="journal article" date="2016" name="PLoS Pathog.">
        <title>Biosynthesis of antibiotic leucinostatins in bio-control fungus Purpureocillium lilacinum and their inhibition on phytophthora revealed by genome mining.</title>
        <authorList>
            <person name="Wang G."/>
            <person name="Liu Z."/>
            <person name="Lin R."/>
            <person name="Li E."/>
            <person name="Mao Z."/>
            <person name="Ling J."/>
            <person name="Yang Y."/>
            <person name="Yin W.B."/>
            <person name="Xie B."/>
        </authorList>
    </citation>
    <scope>NUCLEOTIDE SEQUENCE [LARGE SCALE GENOMIC DNA]</scope>
    <source>
        <strain evidence="8">170</strain>
    </source>
</reference>
<keyword evidence="9" id="KW-1185">Reference proteome</keyword>
<dbReference type="SUPFAM" id="SSF51905">
    <property type="entry name" value="FAD/NAD(P)-binding domain"/>
    <property type="match status" value="1"/>
</dbReference>
<dbReference type="Pfam" id="PF01494">
    <property type="entry name" value="FAD_binding_3"/>
    <property type="match status" value="1"/>
</dbReference>
<evidence type="ECO:0000313" key="8">
    <source>
        <dbReference type="EMBL" id="OAQ67755.1"/>
    </source>
</evidence>
<gene>
    <name evidence="8" type="ORF">VFPPC_15726</name>
</gene>
<feature type="signal peptide" evidence="6">
    <location>
        <begin position="1"/>
        <end position="21"/>
    </location>
</feature>
<sequence>MPSQDKPIIILGAGLIGLTLAQGLKKHGFNFKVYDRDNSLDERPAGWGITVHWAFAALEACLPPELFAQIPSIQVNPGAIIENPSFKFLDLATGETRISVPSGPHLRLNRKLLRQLLSTDIEVNWGSRCTGFQIHDDGVTVEFADGSRVEGSMLLGVEGKNSLTRRTLLGEGNTQLNELPVAFTGMTLRLPQAKMQPFIDIDPVLWQGTHPGSGYYVFFSMLSTPESNGSVETGDEYYEGQFNMSWLIERNGPLPKPEDQIARVKAAVQADSGFFPMLKEAILGIPDDSKMLNLKLEDWPSKSWPSLGGRVALVGDAAHTMTMYRGEAANHGIYDAAGLIYQLIQWRDIGKPLEQAMKDYQHEVVTRTYEAVFLSRSACLECHDIDTLSASSAIFQVSGFNANVREDRPAFVLESRKVDSGMVNHGLSVTA</sequence>
<dbReference type="PRINTS" id="PR00420">
    <property type="entry name" value="RNGMNOXGNASE"/>
</dbReference>
<keyword evidence="6" id="KW-0732">Signal</keyword>
<organism evidence="8 9">
    <name type="scientific">Pochonia chlamydosporia 170</name>
    <dbReference type="NCBI Taxonomy" id="1380566"/>
    <lineage>
        <taxon>Eukaryota</taxon>
        <taxon>Fungi</taxon>
        <taxon>Dikarya</taxon>
        <taxon>Ascomycota</taxon>
        <taxon>Pezizomycotina</taxon>
        <taxon>Sordariomycetes</taxon>
        <taxon>Hypocreomycetidae</taxon>
        <taxon>Hypocreales</taxon>
        <taxon>Clavicipitaceae</taxon>
        <taxon>Pochonia</taxon>
    </lineage>
</organism>
<dbReference type="STRING" id="1380566.A0A179FQ56"/>